<feature type="compositionally biased region" description="Low complexity" evidence="2">
    <location>
        <begin position="435"/>
        <end position="461"/>
    </location>
</feature>
<keyword evidence="5" id="KW-1185">Reference proteome</keyword>
<feature type="compositionally biased region" description="Polar residues" evidence="2">
    <location>
        <begin position="88"/>
        <end position="104"/>
    </location>
</feature>
<proteinExistence type="predicted"/>
<sequence length="663" mass="65123">MATGLVCLGSAQAAAAGPKDYKIDIVGDSYSAGEGMRGTYFDAHDPRHRSPDAAGAQAMQKVEDANPSVTIHGAMGASSGAVTKDFFTPQQPESAGSPQVNNPQRDLVRPDADAVIVGFGGNDAHFAEVLFDAITSGSGKAFTKVLQDLQPMLDSQLSADEYRSQAANSAPGQAPTVIARLLQVYQAVHERAPHAKLVVPNYPLAIDPKVKTPYYSGFSKDELQRIQAFGKQLNAAIAKAVEVCGCAELADVSQSMTGREVYTDNPGLTDTGVAFTGGVGKWASHEPFHPNARGGALMSNAIAKALAKALGLKSPAPTGDRLTPFSKLQQLVPDVNGDGIDDRAAQGPRKHKKAMPKHPRPAVVDEHHSDGTNSTPASGLALGKDKSKGLIPRSGLIPNNGVTPGKGSTPGKESTPSKRSTPSKGSTPGNGSTPGKGSTPAKGSSGTGAGSAPATGSTPPADSGSGSTSDRGASAGPAPDAGTAPPSRADASGADSGSGNVPGTKADAVPAVGASTDTAAGNSRLAATGGGAQAPAPAPQPGPVMDPMLGLAPGMLASGTNMFAPMNPPAPQGPAPGAWSAPGGPGDTSSLNIGAGNTGSSGLGGGLSTVNPGAYGGGFGSGNTGGSGLGSTGGSGLGSSPGGSGIGVSPGGTESSGVGCTCS</sequence>
<dbReference type="PANTHER" id="PTHR37981">
    <property type="entry name" value="LIPASE 2"/>
    <property type="match status" value="1"/>
</dbReference>
<keyword evidence="4" id="KW-0378">Hydrolase</keyword>
<reference evidence="4 5" key="1">
    <citation type="submission" date="2019-03" db="EMBL/GenBank/DDBJ databases">
        <title>Genomic Encyclopedia of Type Strains, Phase IV (KMG-IV): sequencing the most valuable type-strain genomes for metagenomic binning, comparative biology and taxonomic classification.</title>
        <authorList>
            <person name="Goeker M."/>
        </authorList>
    </citation>
    <scope>NUCLEOTIDE SEQUENCE [LARGE SCALE GENOMIC DNA]</scope>
    <source>
        <strain evidence="4 5">DSM 45361</strain>
    </source>
</reference>
<feature type="active site" evidence="1">
    <location>
        <position position="289"/>
    </location>
</feature>
<feature type="region of interest" description="Disordered" evidence="2">
    <location>
        <begin position="610"/>
        <end position="663"/>
    </location>
</feature>
<evidence type="ECO:0000313" key="4">
    <source>
        <dbReference type="EMBL" id="TDQ04399.1"/>
    </source>
</evidence>
<dbReference type="GO" id="GO:0016788">
    <property type="term" value="F:hydrolase activity, acting on ester bonds"/>
    <property type="evidence" value="ECO:0007669"/>
    <property type="project" value="InterPro"/>
</dbReference>
<evidence type="ECO:0000256" key="1">
    <source>
        <dbReference type="PIRSR" id="PIRSR637460-1"/>
    </source>
</evidence>
<dbReference type="Pfam" id="PF13472">
    <property type="entry name" value="Lipase_GDSL_2"/>
    <property type="match status" value="1"/>
</dbReference>
<feature type="compositionally biased region" description="Gly residues" evidence="2">
    <location>
        <begin position="614"/>
        <end position="650"/>
    </location>
</feature>
<gene>
    <name evidence="4" type="ORF">EV186_101349</name>
</gene>
<feature type="compositionally biased region" description="Polar residues" evidence="2">
    <location>
        <begin position="411"/>
        <end position="433"/>
    </location>
</feature>
<evidence type="ECO:0000313" key="5">
    <source>
        <dbReference type="Proteomes" id="UP000295444"/>
    </source>
</evidence>
<name>A0A4R6SK06_LABRH</name>
<feature type="region of interest" description="Disordered" evidence="2">
    <location>
        <begin position="84"/>
        <end position="104"/>
    </location>
</feature>
<protein>
    <submittedName>
        <fullName evidence="4">GDSL-like lipase/acylhydrolase family protein</fullName>
    </submittedName>
</protein>
<evidence type="ECO:0000259" key="3">
    <source>
        <dbReference type="Pfam" id="PF13472"/>
    </source>
</evidence>
<dbReference type="SUPFAM" id="SSF52266">
    <property type="entry name" value="SGNH hydrolase"/>
    <property type="match status" value="1"/>
</dbReference>
<dbReference type="GO" id="GO:0006629">
    <property type="term" value="P:lipid metabolic process"/>
    <property type="evidence" value="ECO:0007669"/>
    <property type="project" value="TreeGrafter"/>
</dbReference>
<feature type="region of interest" description="Disordered" evidence="2">
    <location>
        <begin position="562"/>
        <end position="597"/>
    </location>
</feature>
<feature type="compositionally biased region" description="Polar residues" evidence="2">
    <location>
        <begin position="653"/>
        <end position="663"/>
    </location>
</feature>
<evidence type="ECO:0000256" key="2">
    <source>
        <dbReference type="SAM" id="MobiDB-lite"/>
    </source>
</evidence>
<dbReference type="InterPro" id="IPR036514">
    <property type="entry name" value="SGNH_hydro_sf"/>
</dbReference>
<comment type="caution">
    <text evidence="4">The sequence shown here is derived from an EMBL/GenBank/DDBJ whole genome shotgun (WGS) entry which is preliminary data.</text>
</comment>
<dbReference type="Proteomes" id="UP000295444">
    <property type="component" value="Unassembled WGS sequence"/>
</dbReference>
<feature type="region of interest" description="Disordered" evidence="2">
    <location>
        <begin position="332"/>
        <end position="550"/>
    </location>
</feature>
<feature type="compositionally biased region" description="Basic residues" evidence="2">
    <location>
        <begin position="348"/>
        <end position="360"/>
    </location>
</feature>
<dbReference type="InterPro" id="IPR013830">
    <property type="entry name" value="SGNH_hydro"/>
</dbReference>
<accession>A0A4R6SK06</accession>
<feature type="compositionally biased region" description="Low complexity" evidence="2">
    <location>
        <begin position="472"/>
        <end position="499"/>
    </location>
</feature>
<feature type="domain" description="SGNH hydrolase-type esterase" evidence="3">
    <location>
        <begin position="26"/>
        <end position="294"/>
    </location>
</feature>
<dbReference type="PANTHER" id="PTHR37981:SF1">
    <property type="entry name" value="SGNH HYDROLASE-TYPE ESTERASE DOMAIN-CONTAINING PROTEIN"/>
    <property type="match status" value="1"/>
</dbReference>
<organism evidence="4 5">
    <name type="scientific">Labedaea rhizosphaerae</name>
    <dbReference type="NCBI Taxonomy" id="598644"/>
    <lineage>
        <taxon>Bacteria</taxon>
        <taxon>Bacillati</taxon>
        <taxon>Actinomycetota</taxon>
        <taxon>Actinomycetes</taxon>
        <taxon>Pseudonocardiales</taxon>
        <taxon>Pseudonocardiaceae</taxon>
        <taxon>Labedaea</taxon>
    </lineage>
</organism>
<dbReference type="Gene3D" id="3.40.50.1110">
    <property type="entry name" value="SGNH hydrolase"/>
    <property type="match status" value="1"/>
</dbReference>
<dbReference type="AlphaFoldDB" id="A0A4R6SK06"/>
<feature type="active site" description="Nucleophile" evidence="1">
    <location>
        <position position="29"/>
    </location>
</feature>
<dbReference type="EMBL" id="SNXZ01000001">
    <property type="protein sequence ID" value="TDQ04399.1"/>
    <property type="molecule type" value="Genomic_DNA"/>
</dbReference>
<dbReference type="InterPro" id="IPR037460">
    <property type="entry name" value="SEST-like"/>
</dbReference>